<evidence type="ECO:0000313" key="1">
    <source>
        <dbReference type="EMBL" id="RRH76187.1"/>
    </source>
</evidence>
<dbReference type="SUPFAM" id="SSF47203">
    <property type="entry name" value="Acyl-CoA dehydrogenase C-terminal domain-like"/>
    <property type="match status" value="1"/>
</dbReference>
<dbReference type="RefSeq" id="WP_124964326.1">
    <property type="nucleotide sequence ID" value="NZ_RRAZ01000008.1"/>
</dbReference>
<evidence type="ECO:0008006" key="3">
    <source>
        <dbReference type="Google" id="ProtNLM"/>
    </source>
</evidence>
<protein>
    <recommendedName>
        <fullName evidence="3">Acyl-CoA dehydrogenase/oxidase C-terminal domain-containing protein</fullName>
    </recommendedName>
</protein>
<organism evidence="1 2">
    <name type="scientific">Falsigemmobacter faecalis</name>
    <dbReference type="NCBI Taxonomy" id="2488730"/>
    <lineage>
        <taxon>Bacteria</taxon>
        <taxon>Pseudomonadati</taxon>
        <taxon>Pseudomonadota</taxon>
        <taxon>Alphaproteobacteria</taxon>
        <taxon>Rhodobacterales</taxon>
        <taxon>Paracoccaceae</taxon>
        <taxon>Falsigemmobacter</taxon>
    </lineage>
</organism>
<dbReference type="GO" id="GO:0016627">
    <property type="term" value="F:oxidoreductase activity, acting on the CH-CH group of donors"/>
    <property type="evidence" value="ECO:0007669"/>
    <property type="project" value="InterPro"/>
</dbReference>
<proteinExistence type="predicted"/>
<comment type="caution">
    <text evidence="1">The sequence shown here is derived from an EMBL/GenBank/DDBJ whole genome shotgun (WGS) entry which is preliminary data.</text>
</comment>
<dbReference type="Proteomes" id="UP000282125">
    <property type="component" value="Unassembled WGS sequence"/>
</dbReference>
<name>A0A3P3DPJ1_9RHOB</name>
<accession>A0A3P3DPJ1</accession>
<keyword evidence="2" id="KW-1185">Reference proteome</keyword>
<gene>
    <name evidence="1" type="ORF">EG244_07155</name>
</gene>
<evidence type="ECO:0000313" key="2">
    <source>
        <dbReference type="Proteomes" id="UP000282125"/>
    </source>
</evidence>
<sequence>MTDHTPTGIFFESILIPADALIGEDGKGFEYILTGMKAARRLIAPEAATACIRSHGGFGLTEDDDVGRKSCDIRLCQVAPISTNLILSFTAGHMPGLPRSN</sequence>
<reference evidence="1 2" key="1">
    <citation type="submission" date="2018-11" db="EMBL/GenBank/DDBJ databases">
        <title>Gemmobacter sp. nov., YIM 102744-1 draft genome.</title>
        <authorList>
            <person name="Li G."/>
            <person name="Jiang Y."/>
        </authorList>
    </citation>
    <scope>NUCLEOTIDE SEQUENCE [LARGE SCALE GENOMIC DNA]</scope>
    <source>
        <strain evidence="1 2">YIM 102744-1</strain>
    </source>
</reference>
<dbReference type="InterPro" id="IPR036250">
    <property type="entry name" value="AcylCo_DH-like_C"/>
</dbReference>
<dbReference type="OrthoDB" id="9775090at2"/>
<dbReference type="AlphaFoldDB" id="A0A3P3DPJ1"/>
<dbReference type="EMBL" id="RRAZ01000008">
    <property type="protein sequence ID" value="RRH76187.1"/>
    <property type="molecule type" value="Genomic_DNA"/>
</dbReference>